<dbReference type="PANTHER" id="PTHR48069">
    <property type="entry name" value="DIHYDROFOLATE REDUCTASE"/>
    <property type="match status" value="1"/>
</dbReference>
<keyword evidence="12" id="KW-1185">Reference proteome</keyword>
<gene>
    <name evidence="11" type="ORF">HNQ92_003823</name>
</gene>
<evidence type="ECO:0000256" key="2">
    <source>
        <dbReference type="ARBA" id="ARBA00009539"/>
    </source>
</evidence>
<dbReference type="SUPFAM" id="SSF53597">
    <property type="entry name" value="Dihydrofolate reductase-like"/>
    <property type="match status" value="1"/>
</dbReference>
<name>A0A840TWM2_9BACT</name>
<evidence type="ECO:0000256" key="3">
    <source>
        <dbReference type="ARBA" id="ARBA00012856"/>
    </source>
</evidence>
<dbReference type="GO" id="GO:0046452">
    <property type="term" value="P:dihydrofolate metabolic process"/>
    <property type="evidence" value="ECO:0007669"/>
    <property type="project" value="TreeGrafter"/>
</dbReference>
<comment type="pathway">
    <text evidence="1 8">Cofactor biosynthesis; tetrahydrofolate biosynthesis; 5,6,7,8-tetrahydrofolate from 7,8-dihydrofolate: step 1/1.</text>
</comment>
<comment type="caution">
    <text evidence="11">The sequence shown here is derived from an EMBL/GenBank/DDBJ whole genome shotgun (WGS) entry which is preliminary data.</text>
</comment>
<comment type="catalytic activity">
    <reaction evidence="8">
        <text>(6S)-5,6,7,8-tetrahydrofolate + NADP(+) = 7,8-dihydrofolate + NADPH + H(+)</text>
        <dbReference type="Rhea" id="RHEA:15009"/>
        <dbReference type="ChEBI" id="CHEBI:15378"/>
        <dbReference type="ChEBI" id="CHEBI:57451"/>
        <dbReference type="ChEBI" id="CHEBI:57453"/>
        <dbReference type="ChEBI" id="CHEBI:57783"/>
        <dbReference type="ChEBI" id="CHEBI:58349"/>
        <dbReference type="EC" id="1.5.1.3"/>
    </reaction>
</comment>
<dbReference type="EMBL" id="JACHGF010000006">
    <property type="protein sequence ID" value="MBB5285663.1"/>
    <property type="molecule type" value="Genomic_DNA"/>
</dbReference>
<dbReference type="Gene3D" id="3.40.430.10">
    <property type="entry name" value="Dihydrofolate Reductase, subunit A"/>
    <property type="match status" value="1"/>
</dbReference>
<feature type="domain" description="DHFR" evidence="10">
    <location>
        <begin position="1"/>
        <end position="159"/>
    </location>
</feature>
<keyword evidence="6 8" id="KW-0560">Oxidoreductase</keyword>
<evidence type="ECO:0000313" key="11">
    <source>
        <dbReference type="EMBL" id="MBB5285663.1"/>
    </source>
</evidence>
<evidence type="ECO:0000256" key="9">
    <source>
        <dbReference type="RuleBase" id="RU004474"/>
    </source>
</evidence>
<protein>
    <recommendedName>
        <fullName evidence="3 8">Dihydrofolate reductase</fullName>
        <ecNumber evidence="3 8">1.5.1.3</ecNumber>
    </recommendedName>
</protein>
<keyword evidence="5 8" id="KW-0521">NADP</keyword>
<evidence type="ECO:0000256" key="4">
    <source>
        <dbReference type="ARBA" id="ARBA00022563"/>
    </source>
</evidence>
<proteinExistence type="inferred from homology"/>
<dbReference type="PRINTS" id="PR00070">
    <property type="entry name" value="DHFR"/>
</dbReference>
<keyword evidence="4 8" id="KW-0554">One-carbon metabolism</keyword>
<dbReference type="GO" id="GO:0006730">
    <property type="term" value="P:one-carbon metabolic process"/>
    <property type="evidence" value="ECO:0007669"/>
    <property type="project" value="UniProtKB-KW"/>
</dbReference>
<organism evidence="11 12">
    <name type="scientific">Rhabdobacter roseus</name>
    <dbReference type="NCBI Taxonomy" id="1655419"/>
    <lineage>
        <taxon>Bacteria</taxon>
        <taxon>Pseudomonadati</taxon>
        <taxon>Bacteroidota</taxon>
        <taxon>Cytophagia</taxon>
        <taxon>Cytophagales</taxon>
        <taxon>Cytophagaceae</taxon>
        <taxon>Rhabdobacter</taxon>
    </lineage>
</organism>
<dbReference type="GO" id="GO:0005829">
    <property type="term" value="C:cytosol"/>
    <property type="evidence" value="ECO:0007669"/>
    <property type="project" value="TreeGrafter"/>
</dbReference>
<dbReference type="InterPro" id="IPR012259">
    <property type="entry name" value="DHFR"/>
</dbReference>
<reference evidence="11 12" key="1">
    <citation type="submission" date="2020-08" db="EMBL/GenBank/DDBJ databases">
        <title>Genomic Encyclopedia of Type Strains, Phase IV (KMG-IV): sequencing the most valuable type-strain genomes for metagenomic binning, comparative biology and taxonomic classification.</title>
        <authorList>
            <person name="Goeker M."/>
        </authorList>
    </citation>
    <scope>NUCLEOTIDE SEQUENCE [LARGE SCALE GENOMIC DNA]</scope>
    <source>
        <strain evidence="11 12">DSM 105074</strain>
    </source>
</reference>
<dbReference type="UniPathway" id="UPA00077">
    <property type="reaction ID" value="UER00158"/>
</dbReference>
<evidence type="ECO:0000256" key="8">
    <source>
        <dbReference type="PIRNR" id="PIRNR000194"/>
    </source>
</evidence>
<evidence type="ECO:0000259" key="10">
    <source>
        <dbReference type="PROSITE" id="PS51330"/>
    </source>
</evidence>
<dbReference type="GO" id="GO:0046655">
    <property type="term" value="P:folic acid metabolic process"/>
    <property type="evidence" value="ECO:0007669"/>
    <property type="project" value="TreeGrafter"/>
</dbReference>
<sequence>MSIIVAMSENHVIGRNGQLPWSLPDEWGYFREVTAGKPFLMGRKSYQAADALHSTYRNVVLSTQPDLPLHERSERAGTLPEALALLAAEEEVFVLGGVAVFREVLPLAQKLYLSVVHAELDGDAFFPVLDWADWKLTASRHHGPDQRHAYGFTMNQYQRIPNPPIS</sequence>
<dbReference type="RefSeq" id="WP_246440432.1">
    <property type="nucleotide sequence ID" value="NZ_JACHGF010000006.1"/>
</dbReference>
<dbReference type="Pfam" id="PF00186">
    <property type="entry name" value="DHFR_1"/>
    <property type="match status" value="1"/>
</dbReference>
<dbReference type="PIRSF" id="PIRSF000194">
    <property type="entry name" value="DHFR"/>
    <property type="match status" value="1"/>
</dbReference>
<dbReference type="PROSITE" id="PS51330">
    <property type="entry name" value="DHFR_2"/>
    <property type="match status" value="1"/>
</dbReference>
<dbReference type="GO" id="GO:0050661">
    <property type="term" value="F:NADP binding"/>
    <property type="evidence" value="ECO:0007669"/>
    <property type="project" value="InterPro"/>
</dbReference>
<dbReference type="InterPro" id="IPR017925">
    <property type="entry name" value="DHFR_CS"/>
</dbReference>
<evidence type="ECO:0000256" key="5">
    <source>
        <dbReference type="ARBA" id="ARBA00022857"/>
    </source>
</evidence>
<evidence type="ECO:0000313" key="12">
    <source>
        <dbReference type="Proteomes" id="UP000557307"/>
    </source>
</evidence>
<dbReference type="PANTHER" id="PTHR48069:SF3">
    <property type="entry name" value="DIHYDROFOLATE REDUCTASE"/>
    <property type="match status" value="1"/>
</dbReference>
<evidence type="ECO:0000256" key="1">
    <source>
        <dbReference type="ARBA" id="ARBA00004903"/>
    </source>
</evidence>
<comment type="similarity">
    <text evidence="2 8 9">Belongs to the dihydrofolate reductase family.</text>
</comment>
<dbReference type="InterPro" id="IPR001796">
    <property type="entry name" value="DHFR_dom"/>
</dbReference>
<dbReference type="PROSITE" id="PS00075">
    <property type="entry name" value="DHFR_1"/>
    <property type="match status" value="1"/>
</dbReference>
<evidence type="ECO:0000256" key="6">
    <source>
        <dbReference type="ARBA" id="ARBA00023002"/>
    </source>
</evidence>
<evidence type="ECO:0000256" key="7">
    <source>
        <dbReference type="ARBA" id="ARBA00025067"/>
    </source>
</evidence>
<accession>A0A840TWM2</accession>
<dbReference type="GO" id="GO:0046654">
    <property type="term" value="P:tetrahydrofolate biosynthetic process"/>
    <property type="evidence" value="ECO:0007669"/>
    <property type="project" value="UniProtKB-UniPathway"/>
</dbReference>
<dbReference type="EC" id="1.5.1.3" evidence="3 8"/>
<dbReference type="CDD" id="cd00209">
    <property type="entry name" value="DHFR"/>
    <property type="match status" value="1"/>
</dbReference>
<comment type="function">
    <text evidence="7 8">Key enzyme in folate metabolism. Catalyzes an essential reaction for de novo glycine and purine synthesis, and for DNA precursor synthesis.</text>
</comment>
<dbReference type="InterPro" id="IPR024072">
    <property type="entry name" value="DHFR-like_dom_sf"/>
</dbReference>
<dbReference type="AlphaFoldDB" id="A0A840TWM2"/>
<dbReference type="Proteomes" id="UP000557307">
    <property type="component" value="Unassembled WGS sequence"/>
</dbReference>
<dbReference type="GO" id="GO:0004146">
    <property type="term" value="F:dihydrofolate reductase activity"/>
    <property type="evidence" value="ECO:0007669"/>
    <property type="project" value="UniProtKB-EC"/>
</dbReference>